<evidence type="ECO:0000256" key="7">
    <source>
        <dbReference type="SAM" id="SignalP"/>
    </source>
</evidence>
<evidence type="ECO:0000256" key="5">
    <source>
        <dbReference type="SAM" id="Coils"/>
    </source>
</evidence>
<protein>
    <recommendedName>
        <fullName evidence="8">J domain-containing protein</fullName>
    </recommendedName>
</protein>
<evidence type="ECO:0000256" key="6">
    <source>
        <dbReference type="SAM" id="MobiDB-lite"/>
    </source>
</evidence>
<dbReference type="SMART" id="SM00028">
    <property type="entry name" value="TPR"/>
    <property type="match status" value="4"/>
</dbReference>
<dbReference type="GO" id="GO:0051087">
    <property type="term" value="F:protein-folding chaperone binding"/>
    <property type="evidence" value="ECO:0007669"/>
    <property type="project" value="TreeGrafter"/>
</dbReference>
<dbReference type="InterPro" id="IPR051727">
    <property type="entry name" value="DnaJ_C3_Co-chaperones"/>
</dbReference>
<feature type="signal peptide" evidence="7">
    <location>
        <begin position="1"/>
        <end position="24"/>
    </location>
</feature>
<keyword evidence="3" id="KW-0256">Endoplasmic reticulum</keyword>
<accession>A0A9W8DX53</accession>
<feature type="repeat" description="TPR" evidence="4">
    <location>
        <begin position="184"/>
        <end position="217"/>
    </location>
</feature>
<dbReference type="CDD" id="cd06257">
    <property type="entry name" value="DnaJ"/>
    <property type="match status" value="1"/>
</dbReference>
<dbReference type="Pfam" id="PF13432">
    <property type="entry name" value="TPR_16"/>
    <property type="match status" value="1"/>
</dbReference>
<dbReference type="GO" id="GO:0034975">
    <property type="term" value="P:protein folding in endoplasmic reticulum"/>
    <property type="evidence" value="ECO:0007669"/>
    <property type="project" value="TreeGrafter"/>
</dbReference>
<sequence length="556" mass="61051">MRPSRTLLLGILAVSFLTLEPALAHDQDFYDMPAVQPLLDTAHKHFTAGSYQAALDSYQEALAADPTRPLTHFKRATVYLTMGRTVAALTDLSDALKLDPDFEPALAQRSKLLTRQGLFAQARADLEHLRSLGTSTAETVRQGLEDVEAAERGHAEAVAALAAGRPEDCVKAATAALKHATQMAELFELRSNAYLAQGEGERAVADLNRAVQVDPSNLPAVRRLALLYYYALYQPKKATAAIKICLNSDPENKACKAIFRELKKHEKEIKAVQANFDKKKFNSAAKALTAFHLARTAATTDDGKKPTGLVGELEDRTNQVFVDAGVPVSEKKTTHAFQAMPRKLFLHLTTLACRSFAGFKKHELAVEWCTAALTQTPDDSEILTLRADSYLELENADAALADLNRVKDLSGGQPTRELQQKLMRAMQLQRVAQRPDYYKVLGVPKEAGTPEIKRAYRKLVKDWHPDKYEGELSTEEVKQKMFEINKAWEILSDDEKRTQYDQGHDPDDPNGGGAPGGGFPFGHGGGGGQQFFFHQGGGSPFGQGGGGGHQFKFMFN</sequence>
<dbReference type="PANTHER" id="PTHR44140:SF2">
    <property type="entry name" value="LD25575P"/>
    <property type="match status" value="1"/>
</dbReference>
<feature type="coiled-coil region" evidence="5">
    <location>
        <begin position="255"/>
        <end position="282"/>
    </location>
</feature>
<evidence type="ECO:0000313" key="10">
    <source>
        <dbReference type="Proteomes" id="UP001150569"/>
    </source>
</evidence>
<comment type="caution">
    <text evidence="9">The sequence shown here is derived from an EMBL/GenBank/DDBJ whole genome shotgun (WGS) entry which is preliminary data.</text>
</comment>
<dbReference type="Pfam" id="PF13414">
    <property type="entry name" value="TPR_11"/>
    <property type="match status" value="1"/>
</dbReference>
<feature type="region of interest" description="Disordered" evidence="6">
    <location>
        <begin position="497"/>
        <end position="545"/>
    </location>
</feature>
<dbReference type="SUPFAM" id="SSF48452">
    <property type="entry name" value="TPR-like"/>
    <property type="match status" value="2"/>
</dbReference>
<dbReference type="InterPro" id="IPR001623">
    <property type="entry name" value="DnaJ_domain"/>
</dbReference>
<keyword evidence="4" id="KW-0802">TPR repeat</keyword>
<dbReference type="GO" id="GO:0051787">
    <property type="term" value="F:misfolded protein binding"/>
    <property type="evidence" value="ECO:0007669"/>
    <property type="project" value="TreeGrafter"/>
</dbReference>
<dbReference type="Proteomes" id="UP001150569">
    <property type="component" value="Unassembled WGS sequence"/>
</dbReference>
<evidence type="ECO:0000256" key="3">
    <source>
        <dbReference type="ARBA" id="ARBA00022824"/>
    </source>
</evidence>
<gene>
    <name evidence="9" type="ORF">IWQ60_000874</name>
</gene>
<feature type="compositionally biased region" description="Gly residues" evidence="6">
    <location>
        <begin position="510"/>
        <end position="545"/>
    </location>
</feature>
<dbReference type="Gene3D" id="1.25.40.10">
    <property type="entry name" value="Tetratricopeptide repeat domain"/>
    <property type="match status" value="1"/>
</dbReference>
<proteinExistence type="predicted"/>
<dbReference type="Pfam" id="PF00226">
    <property type="entry name" value="DnaJ"/>
    <property type="match status" value="1"/>
</dbReference>
<dbReference type="PANTHER" id="PTHR44140">
    <property type="entry name" value="LD25575P"/>
    <property type="match status" value="1"/>
</dbReference>
<organism evidence="9 10">
    <name type="scientific">Tieghemiomyces parasiticus</name>
    <dbReference type="NCBI Taxonomy" id="78921"/>
    <lineage>
        <taxon>Eukaryota</taxon>
        <taxon>Fungi</taxon>
        <taxon>Fungi incertae sedis</taxon>
        <taxon>Zoopagomycota</taxon>
        <taxon>Kickxellomycotina</taxon>
        <taxon>Dimargaritomycetes</taxon>
        <taxon>Dimargaritales</taxon>
        <taxon>Dimargaritaceae</taxon>
        <taxon>Tieghemiomyces</taxon>
    </lineage>
</organism>
<keyword evidence="2 7" id="KW-0732">Signal</keyword>
<feature type="repeat" description="TPR" evidence="4">
    <location>
        <begin position="69"/>
        <end position="102"/>
    </location>
</feature>
<dbReference type="PROSITE" id="PS50005">
    <property type="entry name" value="TPR"/>
    <property type="match status" value="3"/>
</dbReference>
<dbReference type="EMBL" id="JANBPT010000024">
    <property type="protein sequence ID" value="KAJ1929787.1"/>
    <property type="molecule type" value="Genomic_DNA"/>
</dbReference>
<evidence type="ECO:0000256" key="1">
    <source>
        <dbReference type="ARBA" id="ARBA00004240"/>
    </source>
</evidence>
<evidence type="ECO:0000256" key="4">
    <source>
        <dbReference type="PROSITE-ProRule" id="PRU00339"/>
    </source>
</evidence>
<feature type="chain" id="PRO_5040901917" description="J domain-containing protein" evidence="7">
    <location>
        <begin position="25"/>
        <end position="556"/>
    </location>
</feature>
<dbReference type="PROSITE" id="PS50076">
    <property type="entry name" value="DNAJ_2"/>
    <property type="match status" value="1"/>
</dbReference>
<dbReference type="InterPro" id="IPR019734">
    <property type="entry name" value="TPR_rpt"/>
</dbReference>
<evidence type="ECO:0000313" key="9">
    <source>
        <dbReference type="EMBL" id="KAJ1929787.1"/>
    </source>
</evidence>
<dbReference type="InterPro" id="IPR011990">
    <property type="entry name" value="TPR-like_helical_dom_sf"/>
</dbReference>
<name>A0A9W8DX53_9FUNG</name>
<dbReference type="SMART" id="SM00271">
    <property type="entry name" value="DnaJ"/>
    <property type="match status" value="1"/>
</dbReference>
<dbReference type="Gene3D" id="1.10.287.110">
    <property type="entry name" value="DnaJ domain"/>
    <property type="match status" value="1"/>
</dbReference>
<reference evidence="9" key="1">
    <citation type="submission" date="2022-07" db="EMBL/GenBank/DDBJ databases">
        <title>Phylogenomic reconstructions and comparative analyses of Kickxellomycotina fungi.</title>
        <authorList>
            <person name="Reynolds N.K."/>
            <person name="Stajich J.E."/>
            <person name="Barry K."/>
            <person name="Grigoriev I.V."/>
            <person name="Crous P."/>
            <person name="Smith M.E."/>
        </authorList>
    </citation>
    <scope>NUCLEOTIDE SEQUENCE</scope>
    <source>
        <strain evidence="9">RSA 861</strain>
    </source>
</reference>
<dbReference type="GO" id="GO:0005783">
    <property type="term" value="C:endoplasmic reticulum"/>
    <property type="evidence" value="ECO:0007669"/>
    <property type="project" value="UniProtKB-SubCell"/>
</dbReference>
<feature type="compositionally biased region" description="Basic and acidic residues" evidence="6">
    <location>
        <begin position="497"/>
        <end position="507"/>
    </location>
</feature>
<evidence type="ECO:0000256" key="2">
    <source>
        <dbReference type="ARBA" id="ARBA00022729"/>
    </source>
</evidence>
<dbReference type="AlphaFoldDB" id="A0A9W8DX53"/>
<dbReference type="InterPro" id="IPR036869">
    <property type="entry name" value="J_dom_sf"/>
</dbReference>
<comment type="subcellular location">
    <subcellularLocation>
        <location evidence="1">Endoplasmic reticulum</location>
    </subcellularLocation>
</comment>
<feature type="domain" description="J" evidence="8">
    <location>
        <begin position="436"/>
        <end position="504"/>
    </location>
</feature>
<keyword evidence="5" id="KW-0175">Coiled coil</keyword>
<dbReference type="PRINTS" id="PR00625">
    <property type="entry name" value="JDOMAIN"/>
</dbReference>
<dbReference type="SUPFAM" id="SSF46565">
    <property type="entry name" value="Chaperone J-domain"/>
    <property type="match status" value="1"/>
</dbReference>
<evidence type="ECO:0000259" key="8">
    <source>
        <dbReference type="PROSITE" id="PS50076"/>
    </source>
</evidence>
<feature type="repeat" description="TPR" evidence="4">
    <location>
        <begin position="35"/>
        <end position="68"/>
    </location>
</feature>
<dbReference type="OrthoDB" id="1726119at2759"/>
<keyword evidence="10" id="KW-1185">Reference proteome</keyword>